<reference evidence="1 2" key="1">
    <citation type="submission" date="2019-07" db="EMBL/GenBank/DDBJ databases">
        <title>Whole genome shotgun sequence of Oceanobacillus sojae NBRC 105379.</title>
        <authorList>
            <person name="Hosoyama A."/>
            <person name="Uohara A."/>
            <person name="Ohji S."/>
            <person name="Ichikawa N."/>
        </authorList>
    </citation>
    <scope>NUCLEOTIDE SEQUENCE [LARGE SCALE GENOMIC DNA]</scope>
    <source>
        <strain evidence="1 2">NBRC 105379</strain>
    </source>
</reference>
<protein>
    <recommendedName>
        <fullName evidence="3">Bacteriophage Gp15 protein</fullName>
    </recommendedName>
</protein>
<accession>A0A511ZII3</accession>
<comment type="caution">
    <text evidence="1">The sequence shown here is derived from an EMBL/GenBank/DDBJ whole genome shotgun (WGS) entry which is preliminary data.</text>
</comment>
<gene>
    <name evidence="1" type="ORF">OSO01_19930</name>
</gene>
<dbReference type="Proteomes" id="UP000321558">
    <property type="component" value="Unassembled WGS sequence"/>
</dbReference>
<evidence type="ECO:0000313" key="2">
    <source>
        <dbReference type="Proteomes" id="UP000321558"/>
    </source>
</evidence>
<dbReference type="EMBL" id="BJYM01000007">
    <property type="protein sequence ID" value="GEN87254.1"/>
    <property type="molecule type" value="Genomic_DNA"/>
</dbReference>
<sequence>MRLNDPLVTYFTYKGTEYELNMAFDNILDVFDRLEDKELTNRRKARRCLKLLLPNQEIPQSIDEIVELWNYIYENFILFKEKEPITYDRKGNPMPVPKDEEDDKRHIDLEQDAEYIYASFLQAYNINLYEQQGSMHWYEFKALLNGLPSNTIMQRIIQIRAWKPSKHDTAKHKEEMRELQRKHAIHDIEREEVE</sequence>
<dbReference type="AlphaFoldDB" id="A0A511ZII3"/>
<name>A0A511ZII3_9BACI</name>
<organism evidence="1 2">
    <name type="scientific">Oceanobacillus sojae</name>
    <dbReference type="NCBI Taxonomy" id="582851"/>
    <lineage>
        <taxon>Bacteria</taxon>
        <taxon>Bacillati</taxon>
        <taxon>Bacillota</taxon>
        <taxon>Bacilli</taxon>
        <taxon>Bacillales</taxon>
        <taxon>Bacillaceae</taxon>
        <taxon>Oceanobacillus</taxon>
    </lineage>
</organism>
<proteinExistence type="predicted"/>
<dbReference type="InterPro" id="IPR009660">
    <property type="entry name" value="Phage_A500_Gp15"/>
</dbReference>
<keyword evidence="2" id="KW-1185">Reference proteome</keyword>
<evidence type="ECO:0000313" key="1">
    <source>
        <dbReference type="EMBL" id="GEN87254.1"/>
    </source>
</evidence>
<dbReference type="Pfam" id="PF06854">
    <property type="entry name" value="Phage_Gp15"/>
    <property type="match status" value="1"/>
</dbReference>
<dbReference type="OrthoDB" id="1758052at2"/>
<dbReference type="RefSeq" id="WP_147210244.1">
    <property type="nucleotide sequence ID" value="NZ_BJYM01000007.1"/>
</dbReference>
<evidence type="ECO:0008006" key="3">
    <source>
        <dbReference type="Google" id="ProtNLM"/>
    </source>
</evidence>